<dbReference type="Proteomes" id="UP001162131">
    <property type="component" value="Unassembled WGS sequence"/>
</dbReference>
<name>A0AAU9JRH6_9CILI</name>
<feature type="coiled-coil region" evidence="1">
    <location>
        <begin position="178"/>
        <end position="205"/>
    </location>
</feature>
<proteinExistence type="predicted"/>
<dbReference type="AlphaFoldDB" id="A0AAU9JRH6"/>
<evidence type="ECO:0000256" key="1">
    <source>
        <dbReference type="SAM" id="Coils"/>
    </source>
</evidence>
<comment type="caution">
    <text evidence="2">The sequence shown here is derived from an EMBL/GenBank/DDBJ whole genome shotgun (WGS) entry which is preliminary data.</text>
</comment>
<evidence type="ECO:0000313" key="2">
    <source>
        <dbReference type="EMBL" id="CAG9326062.1"/>
    </source>
</evidence>
<accession>A0AAU9JRH6</accession>
<organism evidence="2 3">
    <name type="scientific">Blepharisma stoltei</name>
    <dbReference type="NCBI Taxonomy" id="1481888"/>
    <lineage>
        <taxon>Eukaryota</taxon>
        <taxon>Sar</taxon>
        <taxon>Alveolata</taxon>
        <taxon>Ciliophora</taxon>
        <taxon>Postciliodesmatophora</taxon>
        <taxon>Heterotrichea</taxon>
        <taxon>Heterotrichida</taxon>
        <taxon>Blepharismidae</taxon>
        <taxon>Blepharisma</taxon>
    </lineage>
</organism>
<protein>
    <submittedName>
        <fullName evidence="2">Uncharacterized protein</fullName>
    </submittedName>
</protein>
<evidence type="ECO:0000313" key="3">
    <source>
        <dbReference type="Proteomes" id="UP001162131"/>
    </source>
</evidence>
<keyword evidence="1" id="KW-0175">Coiled coil</keyword>
<dbReference type="EMBL" id="CAJZBQ010000040">
    <property type="protein sequence ID" value="CAG9326062.1"/>
    <property type="molecule type" value="Genomic_DNA"/>
</dbReference>
<reference evidence="2" key="1">
    <citation type="submission" date="2021-09" db="EMBL/GenBank/DDBJ databases">
        <authorList>
            <consortium name="AG Swart"/>
            <person name="Singh M."/>
            <person name="Singh A."/>
            <person name="Seah K."/>
            <person name="Emmerich C."/>
        </authorList>
    </citation>
    <scope>NUCLEOTIDE SEQUENCE</scope>
    <source>
        <strain evidence="2">ATCC30299</strain>
    </source>
</reference>
<gene>
    <name evidence="2" type="ORF">BSTOLATCC_MIC40503</name>
</gene>
<keyword evidence="3" id="KW-1185">Reference proteome</keyword>
<sequence>MEAIKLLRKQIYRVSPTNDQSESNRNFKNFQISPKNNHLATVDYSLTFDFKSEQDLSPPVRLHAYTQVSLKPPRNVFRNRFSSKQIIKRDNTDLKEGLNKSISAISYRDKSFCRSYSPTAQQHKMVFSFRKPEFIAQINESYRGIKTPKNDYFKDNSDFLLEGKRDNFLYKSRPNSRVANINKVIRNTLKKIEKIEEKNKMKIEEDVEEFKPCLPIVHVKNRHFTIRFNKNSNLRIDTNV</sequence>